<reference evidence="3 4" key="1">
    <citation type="submission" date="2015-10" db="EMBL/GenBank/DDBJ databases">
        <title>Butyribacter intestini gen. nov., sp. nov., a butyric acid-producing bacterium of the family Lachnospiraceae isolated from the human faeces.</title>
        <authorList>
            <person name="Zou Y."/>
            <person name="Xue W."/>
            <person name="Luo G."/>
            <person name="Lv M."/>
        </authorList>
    </citation>
    <scope>NUCLEOTIDE SEQUENCE [LARGE SCALE GENOMIC DNA]</scope>
    <source>
        <strain evidence="3 4">TF01-11</strain>
    </source>
</reference>
<sequence>MFNRKKNSFHRIQVYIFLLSAALSPTLLFSGCSKQDDYPKTRDIDYTVVTGSEIPQELRKMIRERKENAFELSFSCEGELYIVKGYGKQLSPDFSITVNELYLSDNYIVFDTELYGPKQKSTSKAKSYPYIVVKTEYINKSIVFK</sequence>
<protein>
    <recommendedName>
        <fullName evidence="2">PrcB C-terminal domain-containing protein</fullName>
    </recommendedName>
</protein>
<dbReference type="InterPro" id="IPR025748">
    <property type="entry name" value="PrcB_C_dom"/>
</dbReference>
<keyword evidence="1" id="KW-0732">Signal</keyword>
<comment type="caution">
    <text evidence="3">The sequence shown here is derived from an EMBL/GenBank/DDBJ whole genome shotgun (WGS) entry which is preliminary data.</text>
</comment>
<feature type="signal peptide" evidence="1">
    <location>
        <begin position="1"/>
        <end position="30"/>
    </location>
</feature>
<dbReference type="EMBL" id="LLKB01000005">
    <property type="protein sequence ID" value="KQC85404.1"/>
    <property type="molecule type" value="Genomic_DNA"/>
</dbReference>
<dbReference type="PROSITE" id="PS51257">
    <property type="entry name" value="PROKAR_LIPOPROTEIN"/>
    <property type="match status" value="1"/>
</dbReference>
<feature type="domain" description="PrcB C-terminal" evidence="2">
    <location>
        <begin position="80"/>
        <end position="136"/>
    </location>
</feature>
<evidence type="ECO:0000259" key="2">
    <source>
        <dbReference type="Pfam" id="PF14343"/>
    </source>
</evidence>
<evidence type="ECO:0000313" key="3">
    <source>
        <dbReference type="EMBL" id="KQC85404.1"/>
    </source>
</evidence>
<name>A0AAW3JTD9_9FIRM</name>
<dbReference type="Proteomes" id="UP000050833">
    <property type="component" value="Unassembled WGS sequence"/>
</dbReference>
<evidence type="ECO:0000313" key="4">
    <source>
        <dbReference type="Proteomes" id="UP000050833"/>
    </source>
</evidence>
<dbReference type="RefSeq" id="WP_055945263.1">
    <property type="nucleotide sequence ID" value="NZ_JAQDCV010000007.1"/>
</dbReference>
<proteinExistence type="predicted"/>
<dbReference type="AlphaFoldDB" id="A0AAW3JTD9"/>
<feature type="chain" id="PRO_5043498288" description="PrcB C-terminal domain-containing protein" evidence="1">
    <location>
        <begin position="31"/>
        <end position="145"/>
    </location>
</feature>
<evidence type="ECO:0000256" key="1">
    <source>
        <dbReference type="SAM" id="SignalP"/>
    </source>
</evidence>
<dbReference type="Pfam" id="PF14343">
    <property type="entry name" value="PrcB_C"/>
    <property type="match status" value="1"/>
</dbReference>
<keyword evidence="4" id="KW-1185">Reference proteome</keyword>
<organism evidence="3 4">
    <name type="scientific">Butyribacter intestini</name>
    <dbReference type="NCBI Taxonomy" id="1703332"/>
    <lineage>
        <taxon>Bacteria</taxon>
        <taxon>Bacillati</taxon>
        <taxon>Bacillota</taxon>
        <taxon>Clostridia</taxon>
        <taxon>Lachnospirales</taxon>
        <taxon>Lachnospiraceae</taxon>
        <taxon>Butyribacter</taxon>
    </lineage>
</organism>
<accession>A0AAW3JTD9</accession>
<gene>
    <name evidence="3" type="ORF">APZ18_12025</name>
</gene>